<sequence length="84" mass="9441">MHYDKRLGMGPIPASPERYINEKQVDGLSILKKFGWKLICIRRPSNGSCETLMKNGHDKAVGILGEDGILRINPDIQIRHSQKG</sequence>
<organism evidence="1 2">
    <name type="scientific">Candidatus Thiodiazotropha endolucinida</name>
    <dbReference type="NCBI Taxonomy" id="1655433"/>
    <lineage>
        <taxon>Bacteria</taxon>
        <taxon>Pseudomonadati</taxon>
        <taxon>Pseudomonadota</taxon>
        <taxon>Gammaproteobacteria</taxon>
        <taxon>Chromatiales</taxon>
        <taxon>Sedimenticolaceae</taxon>
        <taxon>Candidatus Thiodiazotropha</taxon>
    </lineage>
</organism>
<dbReference type="Proteomes" id="UP000094769">
    <property type="component" value="Unassembled WGS sequence"/>
</dbReference>
<name>A0A7Z0VJV2_9GAMM</name>
<evidence type="ECO:0000313" key="1">
    <source>
        <dbReference type="EMBL" id="ODJ86918.1"/>
    </source>
</evidence>
<dbReference type="AlphaFoldDB" id="A0A7Z0VJV2"/>
<gene>
    <name evidence="1" type="ORF">CODIS_28760</name>
</gene>
<accession>A0A7Z0VJV2</accession>
<protein>
    <submittedName>
        <fullName evidence="1">Uncharacterized protein</fullName>
    </submittedName>
</protein>
<proteinExistence type="predicted"/>
<evidence type="ECO:0000313" key="2">
    <source>
        <dbReference type="Proteomes" id="UP000094769"/>
    </source>
</evidence>
<reference evidence="1 2" key="1">
    <citation type="submission" date="2016-06" db="EMBL/GenBank/DDBJ databases">
        <title>Genome sequence of endosymbiont of Candidatus Endolucinida thiodiazotropha.</title>
        <authorList>
            <person name="Poehlein A."/>
            <person name="Koenig S."/>
            <person name="Heiden S.E."/>
            <person name="Thuermer A."/>
            <person name="Voget S."/>
            <person name="Daniel R."/>
            <person name="Markert S."/>
            <person name="Gros O."/>
            <person name="Schweder T."/>
        </authorList>
    </citation>
    <scope>NUCLEOTIDE SEQUENCE [LARGE SCALE GENOMIC DNA]</scope>
    <source>
        <strain evidence="1 2">COS</strain>
    </source>
</reference>
<dbReference type="RefSeq" id="WP_162420226.1">
    <property type="nucleotide sequence ID" value="NZ_MARB01000016.1"/>
</dbReference>
<keyword evidence="2" id="KW-1185">Reference proteome</keyword>
<comment type="caution">
    <text evidence="1">The sequence shown here is derived from an EMBL/GenBank/DDBJ whole genome shotgun (WGS) entry which is preliminary data.</text>
</comment>
<dbReference type="EMBL" id="MARB01000016">
    <property type="protein sequence ID" value="ODJ86918.1"/>
    <property type="molecule type" value="Genomic_DNA"/>
</dbReference>